<dbReference type="SUPFAM" id="SSF51735">
    <property type="entry name" value="NAD(P)-binding Rossmann-fold domains"/>
    <property type="match status" value="1"/>
</dbReference>
<comment type="similarity">
    <text evidence="1">Belongs to the short-chain dehydrogenases/reductases (SDR) family.</text>
</comment>
<dbReference type="InterPro" id="IPR002347">
    <property type="entry name" value="SDR_fam"/>
</dbReference>
<gene>
    <name evidence="3" type="ORF">FB384_004552</name>
</gene>
<name>A0A839XW30_9PSEU</name>
<dbReference type="Pfam" id="PF13561">
    <property type="entry name" value="adh_short_C2"/>
    <property type="match status" value="1"/>
</dbReference>
<keyword evidence="2 3" id="KW-0560">Oxidoreductase</keyword>
<dbReference type="FunFam" id="3.40.50.720:FF:000084">
    <property type="entry name" value="Short-chain dehydrogenase reductase"/>
    <property type="match status" value="1"/>
</dbReference>
<proteinExistence type="inferred from homology"/>
<dbReference type="PRINTS" id="PR00081">
    <property type="entry name" value="GDHRDH"/>
</dbReference>
<dbReference type="EC" id="1.1.1.100" evidence="3"/>
<dbReference type="GO" id="GO:0030497">
    <property type="term" value="P:fatty acid elongation"/>
    <property type="evidence" value="ECO:0007669"/>
    <property type="project" value="TreeGrafter"/>
</dbReference>
<dbReference type="Gene3D" id="3.40.50.720">
    <property type="entry name" value="NAD(P)-binding Rossmann-like Domain"/>
    <property type="match status" value="1"/>
</dbReference>
<dbReference type="PRINTS" id="PR00080">
    <property type="entry name" value="SDRFAMILY"/>
</dbReference>
<evidence type="ECO:0000313" key="3">
    <source>
        <dbReference type="EMBL" id="MBB3665594.1"/>
    </source>
</evidence>
<dbReference type="Proteomes" id="UP000564573">
    <property type="component" value="Unassembled WGS sequence"/>
</dbReference>
<dbReference type="EMBL" id="JACIBS010000005">
    <property type="protein sequence ID" value="MBB3665594.1"/>
    <property type="molecule type" value="Genomic_DNA"/>
</dbReference>
<evidence type="ECO:0000256" key="1">
    <source>
        <dbReference type="ARBA" id="ARBA00006484"/>
    </source>
</evidence>
<organism evidence="3 4">
    <name type="scientific">Prauserella sediminis</name>
    <dbReference type="NCBI Taxonomy" id="577680"/>
    <lineage>
        <taxon>Bacteria</taxon>
        <taxon>Bacillati</taxon>
        <taxon>Actinomycetota</taxon>
        <taxon>Actinomycetes</taxon>
        <taxon>Pseudonocardiales</taxon>
        <taxon>Pseudonocardiaceae</taxon>
        <taxon>Prauserella</taxon>
        <taxon>Prauserella salsuginis group</taxon>
    </lineage>
</organism>
<keyword evidence="4" id="KW-1185">Reference proteome</keyword>
<dbReference type="InterPro" id="IPR020904">
    <property type="entry name" value="Sc_DH/Rdtase_CS"/>
</dbReference>
<dbReference type="GO" id="GO:0004316">
    <property type="term" value="F:3-oxoacyl-[acyl-carrier-protein] reductase (NADPH) activity"/>
    <property type="evidence" value="ECO:0007669"/>
    <property type="project" value="UniProtKB-EC"/>
</dbReference>
<comment type="caution">
    <text evidence="3">The sequence shown here is derived from an EMBL/GenBank/DDBJ whole genome shotgun (WGS) entry which is preliminary data.</text>
</comment>
<dbReference type="CDD" id="cd05233">
    <property type="entry name" value="SDR_c"/>
    <property type="match status" value="1"/>
</dbReference>
<dbReference type="InterPro" id="IPR036291">
    <property type="entry name" value="NAD(P)-bd_dom_sf"/>
</dbReference>
<reference evidence="3 4" key="1">
    <citation type="submission" date="2020-08" db="EMBL/GenBank/DDBJ databases">
        <title>Sequencing the genomes of 1000 actinobacteria strains.</title>
        <authorList>
            <person name="Klenk H.-P."/>
        </authorList>
    </citation>
    <scope>NUCLEOTIDE SEQUENCE [LARGE SCALE GENOMIC DNA]</scope>
    <source>
        <strain evidence="3 4">DSM 45267</strain>
    </source>
</reference>
<protein>
    <submittedName>
        <fullName evidence="3">3-oxoacyl-[acyl-carrier protein] reductase</fullName>
        <ecNumber evidence="3">1.1.1.100</ecNumber>
    </submittedName>
</protein>
<accession>A0A839XW30</accession>
<evidence type="ECO:0000256" key="2">
    <source>
        <dbReference type="ARBA" id="ARBA00023002"/>
    </source>
</evidence>
<dbReference type="PROSITE" id="PS00061">
    <property type="entry name" value="ADH_SHORT"/>
    <property type="match status" value="1"/>
</dbReference>
<dbReference type="AlphaFoldDB" id="A0A839XW30"/>
<dbReference type="PANTHER" id="PTHR42760:SF40">
    <property type="entry name" value="3-OXOACYL-[ACYL-CARRIER-PROTEIN] REDUCTASE, CHLOROPLASTIC"/>
    <property type="match status" value="1"/>
</dbReference>
<dbReference type="PANTHER" id="PTHR42760">
    <property type="entry name" value="SHORT-CHAIN DEHYDROGENASES/REDUCTASES FAMILY MEMBER"/>
    <property type="match status" value="1"/>
</dbReference>
<sequence length="263" mass="26688">MDLSTVFGMQDRVAIVTGAAGGIGAASAEVLAAAGAVVVVADRDGEAAERVSAAITETGGRARSERVDVAEPASLEALVADTVAAYGRLDALVNNAGIMLRRPLAEVSVAEFERMLATNLTSILVGTQAAARVMGPGGAIVNSLSTIIDYSTRETGSYAATKKGGEALTRTFAVELGPAGIRVNGIAPGWTPSGMTQASATRPDGTLDEDAFGALEERMAAVSPLAGVTEPLDCAYAVLYLCSQASRFVTGHVLRVNGGASMA</sequence>
<dbReference type="RefSeq" id="WP_183786800.1">
    <property type="nucleotide sequence ID" value="NZ_JACIBS010000005.1"/>
</dbReference>
<evidence type="ECO:0000313" key="4">
    <source>
        <dbReference type="Proteomes" id="UP000564573"/>
    </source>
</evidence>